<organism evidence="2 3">
    <name type="scientific">Gemmobacter caeni</name>
    <dbReference type="NCBI Taxonomy" id="589035"/>
    <lineage>
        <taxon>Bacteria</taxon>
        <taxon>Pseudomonadati</taxon>
        <taxon>Pseudomonadota</taxon>
        <taxon>Alphaproteobacteria</taxon>
        <taxon>Rhodobacterales</taxon>
        <taxon>Paracoccaceae</taxon>
        <taxon>Gemmobacter</taxon>
    </lineage>
</organism>
<protein>
    <submittedName>
        <fullName evidence="2">Bifunctional DNA primase/polymerase-like protein</fullName>
    </submittedName>
</protein>
<evidence type="ECO:0000313" key="2">
    <source>
        <dbReference type="EMBL" id="PTX49109.1"/>
    </source>
</evidence>
<keyword evidence="3" id="KW-1185">Reference proteome</keyword>
<proteinExistence type="predicted"/>
<dbReference type="InterPro" id="IPR007936">
    <property type="entry name" value="VapE-like_dom"/>
</dbReference>
<dbReference type="Pfam" id="PF09250">
    <property type="entry name" value="Prim-Pol"/>
    <property type="match status" value="1"/>
</dbReference>
<dbReference type="Proteomes" id="UP000244224">
    <property type="component" value="Unassembled WGS sequence"/>
</dbReference>
<dbReference type="GO" id="GO:0016817">
    <property type="term" value="F:hydrolase activity, acting on acid anhydrides"/>
    <property type="evidence" value="ECO:0007669"/>
    <property type="project" value="InterPro"/>
</dbReference>
<feature type="domain" description="DNA primase/polymerase bifunctional N-terminal" evidence="1">
    <location>
        <begin position="15"/>
        <end position="192"/>
    </location>
</feature>
<dbReference type="PANTHER" id="PTHR34985">
    <property type="entry name" value="SLR0554 PROTEIN"/>
    <property type="match status" value="1"/>
</dbReference>
<dbReference type="Pfam" id="PF05272">
    <property type="entry name" value="VapE-like_dom"/>
    <property type="match status" value="1"/>
</dbReference>
<dbReference type="AlphaFoldDB" id="A0A2T6AZ80"/>
<dbReference type="Pfam" id="PF08707">
    <property type="entry name" value="PriCT_2"/>
    <property type="match status" value="1"/>
</dbReference>
<name>A0A2T6AZ80_9RHOB</name>
<dbReference type="SUPFAM" id="SSF56747">
    <property type="entry name" value="Prim-pol domain"/>
    <property type="match status" value="1"/>
</dbReference>
<dbReference type="OrthoDB" id="9763644at2"/>
<gene>
    <name evidence="2" type="ORF">C8N34_108219</name>
</gene>
<evidence type="ECO:0000259" key="1">
    <source>
        <dbReference type="SMART" id="SM00943"/>
    </source>
</evidence>
<dbReference type="RefSeq" id="WP_108129367.1">
    <property type="nucleotide sequence ID" value="NZ_QBKP01000008.1"/>
</dbReference>
<comment type="caution">
    <text evidence="2">The sequence shown here is derived from an EMBL/GenBank/DDBJ whole genome shotgun (WGS) entry which is preliminary data.</text>
</comment>
<evidence type="ECO:0000313" key="3">
    <source>
        <dbReference type="Proteomes" id="UP000244224"/>
    </source>
</evidence>
<dbReference type="PANTHER" id="PTHR34985:SF1">
    <property type="entry name" value="SLR0554 PROTEIN"/>
    <property type="match status" value="1"/>
</dbReference>
<dbReference type="InterPro" id="IPR014819">
    <property type="entry name" value="PriCT_2"/>
</dbReference>
<dbReference type="EMBL" id="QBKP01000008">
    <property type="protein sequence ID" value="PTX49109.1"/>
    <property type="molecule type" value="Genomic_DNA"/>
</dbReference>
<accession>A0A2T6AZ80</accession>
<dbReference type="CDD" id="cd04859">
    <property type="entry name" value="Prim_Pol"/>
    <property type="match status" value="1"/>
</dbReference>
<dbReference type="SMART" id="SM00943">
    <property type="entry name" value="Prim-Pol"/>
    <property type="match status" value="1"/>
</dbReference>
<dbReference type="InterPro" id="IPR015330">
    <property type="entry name" value="DNA_primase/pol_bifunc_N"/>
</dbReference>
<reference evidence="2 3" key="1">
    <citation type="submission" date="2018-04" db="EMBL/GenBank/DDBJ databases">
        <title>Genomic Encyclopedia of Archaeal and Bacterial Type Strains, Phase II (KMG-II): from individual species to whole genera.</title>
        <authorList>
            <person name="Goeker M."/>
        </authorList>
    </citation>
    <scope>NUCLEOTIDE SEQUENCE [LARGE SCALE GENOMIC DNA]</scope>
    <source>
        <strain evidence="2 3">DSM 21823</strain>
    </source>
</reference>
<sequence length="832" mass="94203">MTDTSLTLESVLSACSGLIGNGACLMWLQPRRKNPRQAEWSSQPRPDLDALRRSYLPESNVGIRLGQPSATPFGFIHIIDLDIRNADLADEARKALSDLFPQWETFPSVISGSGGHSRHIWFVTDKPFSKRKLAKSDGYSMVFDPSKNRDVKKNHWEIDLLGTGSYAVIPPSIHPDTGLAYVWERPFDFFSLEMGIFDAISSETVEKWGAKVVSDENPFDDDEDDLIRELRTAPVDISDEEVEKAVQDLPENWVEDRDTWVTLGSALHHQYQGGQKGFDLWCEWSKQSAKYDPKTQKSVWKSFKGDLRPVTFRTVIQAANEARLQRNLPAVVADSAYDDELMSLLGAAAPPDIAPKAPEIDENWTSYLTRNDDGQPTSTLHNIKLVLQNDVRCHGILALNEFTSEAVLINEPKRVSKKRDSAKPVLNLDSEIWRVSDPVNGHLWTDSHDQGLRLVVEAPKGQGGYGFKVTDRDMKAAVDIVANNMRFHPVRAYLQSLEWDGQSRADQLFVDFLGCDDTPYHREAARLILVGAVARVMEPGHKFDFVPILEGLQGKRKSTFISILGRSMWFAELSGDFHNRQQMVEQIQGAWIIEIPELQGFSRADTNVLKGFISATFDKVRMAYARRAQIFQRQCVFLGSTNDDEYLRDHTGGRRFWPIKCQLPDDVDIDTDKLESVIDQVWAEAYQIYVEMRRTCKKRNLPLYLQHDDAKREAKELQESRRVETVADTLSGQIEAWLNEPTGPAEGSDDLDPSAPQSLRNVTCVADIWIGMMGRKIGELDQASAVKIGTAINRVPGWQRVSKYQIRTKKYGRQRLYVRDGYSLNVTEILDL</sequence>